<accession>A0A835IFT3</accession>
<dbReference type="InterPro" id="IPR023213">
    <property type="entry name" value="CAT-like_dom_sf"/>
</dbReference>
<organism evidence="2 3">
    <name type="scientific">Coptis chinensis</name>
    <dbReference type="NCBI Taxonomy" id="261450"/>
    <lineage>
        <taxon>Eukaryota</taxon>
        <taxon>Viridiplantae</taxon>
        <taxon>Streptophyta</taxon>
        <taxon>Embryophyta</taxon>
        <taxon>Tracheophyta</taxon>
        <taxon>Spermatophyta</taxon>
        <taxon>Magnoliopsida</taxon>
        <taxon>Ranunculales</taxon>
        <taxon>Ranunculaceae</taxon>
        <taxon>Coptidoideae</taxon>
        <taxon>Coptis</taxon>
    </lineage>
</organism>
<evidence type="ECO:0000256" key="1">
    <source>
        <dbReference type="ARBA" id="ARBA00009861"/>
    </source>
</evidence>
<dbReference type="InterPro" id="IPR050317">
    <property type="entry name" value="Plant_Fungal_Acyltransferase"/>
</dbReference>
<dbReference type="GO" id="GO:0016747">
    <property type="term" value="F:acyltransferase activity, transferring groups other than amino-acyl groups"/>
    <property type="evidence" value="ECO:0007669"/>
    <property type="project" value="TreeGrafter"/>
</dbReference>
<proteinExistence type="inferred from homology"/>
<comment type="caution">
    <text evidence="2">The sequence shown here is derived from an EMBL/GenBank/DDBJ whole genome shotgun (WGS) entry which is preliminary data.</text>
</comment>
<reference evidence="2 3" key="1">
    <citation type="submission" date="2020-10" db="EMBL/GenBank/DDBJ databases">
        <title>The Coptis chinensis genome and diversification of protoberbering-type alkaloids.</title>
        <authorList>
            <person name="Wang B."/>
            <person name="Shu S."/>
            <person name="Song C."/>
            <person name="Liu Y."/>
        </authorList>
    </citation>
    <scope>NUCLEOTIDE SEQUENCE [LARGE SCALE GENOMIC DNA]</scope>
    <source>
        <strain evidence="2">HL-2020</strain>
        <tissue evidence="2">Leaf</tissue>
    </source>
</reference>
<protein>
    <submittedName>
        <fullName evidence="2">Uncharacterized protein</fullName>
    </submittedName>
</protein>
<dbReference type="Gene3D" id="3.30.559.10">
    <property type="entry name" value="Chloramphenicol acetyltransferase-like domain"/>
    <property type="match status" value="2"/>
</dbReference>
<evidence type="ECO:0000313" key="3">
    <source>
        <dbReference type="Proteomes" id="UP000631114"/>
    </source>
</evidence>
<dbReference type="PANTHER" id="PTHR31642:SF26">
    <property type="entry name" value="HXXXD-TYPE ACYL-TRANSFERASE FAMILY PROTEIN"/>
    <property type="match status" value="1"/>
</dbReference>
<gene>
    <name evidence="2" type="ORF">IFM89_033081</name>
</gene>
<dbReference type="EMBL" id="JADFTS010000003">
    <property type="protein sequence ID" value="KAF9617011.1"/>
    <property type="molecule type" value="Genomic_DNA"/>
</dbReference>
<name>A0A835IFT3_9MAGN</name>
<dbReference type="PANTHER" id="PTHR31642">
    <property type="entry name" value="TRICHOTHECENE 3-O-ACETYLTRANSFERASE"/>
    <property type="match status" value="1"/>
</dbReference>
<keyword evidence="3" id="KW-1185">Reference proteome</keyword>
<dbReference type="AlphaFoldDB" id="A0A835IFT3"/>
<evidence type="ECO:0000313" key="2">
    <source>
        <dbReference type="EMBL" id="KAF9617011.1"/>
    </source>
</evidence>
<dbReference type="OrthoDB" id="671439at2759"/>
<dbReference type="Pfam" id="PF02458">
    <property type="entry name" value="Transferase"/>
    <property type="match status" value="1"/>
</dbReference>
<dbReference type="Proteomes" id="UP000631114">
    <property type="component" value="Unassembled WGS sequence"/>
</dbReference>
<sequence>MADITYLCKRTVVSTKPVQPGKYHSLSVLDHAMEPSNLRLVFYYYTSAGTELGNVTKKLTESFSEMLTSFPMVTGRLQKTPEGRWKIKCNDAGVRTVEARAKGSVEEWLETADREQELKLVYWEDIFYKPYFWSTFYIQLTEFEGGGIAIGLSCSHLLGDATSATMLVKAWADTAMFGKMISPPHFHSVPPRRIGNKDVNKSPHIDMINCYKSSLDRKSNLTALCIERYATVTFVFDDEMVRKCMAEAQAGAVSLSNDSSASPFAALASLFWLSVNNLKGRKGGLSDMSICLDKRIALGLDNGFFGNYMIFNKVCGEESMEVGLPNAAKAIENAMQKMGNEGIMDLLEWLESNSDGDLKNDYKPPPPINGPDLVCANWESLNPYSAIFESRGKPIRVSYYFERVFGEGQILILPSPDGNSSLSRVAMVTLPEHQVVKLCEEDLILRFSPTILMGMNKI</sequence>
<comment type="similarity">
    <text evidence="1">Belongs to the plant acyltransferase family.</text>
</comment>